<evidence type="ECO:0000256" key="3">
    <source>
        <dbReference type="SAM" id="Phobius"/>
    </source>
</evidence>
<dbReference type="Pfam" id="PF04389">
    <property type="entry name" value="Peptidase_M28"/>
    <property type="match status" value="1"/>
</dbReference>
<organism evidence="5 6">
    <name type="scientific">Branchiostoma floridae</name>
    <name type="common">Florida lancelet</name>
    <name type="synonym">Amphioxus</name>
    <dbReference type="NCBI Taxonomy" id="7739"/>
    <lineage>
        <taxon>Eukaryota</taxon>
        <taxon>Metazoa</taxon>
        <taxon>Chordata</taxon>
        <taxon>Cephalochordata</taxon>
        <taxon>Leptocardii</taxon>
        <taxon>Amphioxiformes</taxon>
        <taxon>Branchiostomatidae</taxon>
        <taxon>Branchiostoma</taxon>
    </lineage>
</organism>
<dbReference type="KEGG" id="bfo:118416794"/>
<dbReference type="SUPFAM" id="SSF53187">
    <property type="entry name" value="Zn-dependent exopeptidases"/>
    <property type="match status" value="1"/>
</dbReference>
<feature type="transmembrane region" description="Helical" evidence="3">
    <location>
        <begin position="516"/>
        <end position="538"/>
    </location>
</feature>
<feature type="domain" description="Peptidase M28" evidence="4">
    <location>
        <begin position="103"/>
        <end position="225"/>
    </location>
</feature>
<evidence type="ECO:0000313" key="5">
    <source>
        <dbReference type="Proteomes" id="UP000001554"/>
    </source>
</evidence>
<reference evidence="5" key="2">
    <citation type="journal article" date="2020" name="Nat. Ecol. Evol.">
        <title>Deeply conserved synteny resolves early events in vertebrate evolution.</title>
        <authorList>
            <person name="Simakov O."/>
            <person name="Marletaz F."/>
            <person name="Yue J.X."/>
            <person name="O'Connell B."/>
            <person name="Jenkins J."/>
            <person name="Brandt A."/>
            <person name="Calef R."/>
            <person name="Tung C.H."/>
            <person name="Huang T.K."/>
            <person name="Schmutz J."/>
            <person name="Satoh N."/>
            <person name="Yu J.K."/>
            <person name="Putnam N.H."/>
            <person name="Green R.E."/>
            <person name="Rokhsar D.S."/>
        </authorList>
    </citation>
    <scope>NUCLEOTIDE SEQUENCE [LARGE SCALE GENOMIC DNA]</scope>
    <source>
        <strain evidence="5">S238N-H82</strain>
    </source>
</reference>
<keyword evidence="3" id="KW-0472">Membrane</keyword>
<proteinExistence type="inferred from homology"/>
<protein>
    <submittedName>
        <fullName evidence="6">Uncharacterized protein LOC118416794</fullName>
    </submittedName>
</protein>
<sequence>MNGKCGDFWPHDVLTIVASDSAGSCGLSPSTSTESLRSILEDHFSENRHHVTNLPGKLAAETYIYDTLKSYGMQIYVDEFDSEYSGYKGKNIVGIWRGTGTPELRPKQDKPVILGAHYDTCRNDPGVDENGSGVAALMEAARVISSLPCLLVHSVVFAFFDLKCNESGADKAACADGQCGSEHFVEQTLVPYLGYLDVKLSDVQGVIIMDTVLNYNNSKGSQTAPEGFENTPLWDEVYVEEEADGMRGNFIGIFTRQLYDQPLYSIFHNRWDEECDPQYKRRDVLFPYKNIAEEADTSTDPYWNLYQIGSQDLGSFWKASGDIKGLLLSDTANARHRDVGSNEKLPLTNERLGFLKKITNVVIGTTMDLAGGRERCHPDARPIENLIPEGFVEGAQLEGKLSLPGGAKDYSFVVKTLTLPTLRVDATLSNSTWSLDVSGHFWPRERVLALRIQVPKWESLSCRMIGPLVESDSGALYSGAIHGSCSGAWPEGHVGFTLQSSIGRKTAGVGVGNGSLVAVGILVGVILTLLVGAAVWYFRKRRPMRGGPSFTPLPVST</sequence>
<dbReference type="PANTHER" id="PTHR12147:SF26">
    <property type="entry name" value="PEPTIDASE M28 DOMAIN-CONTAINING PROTEIN"/>
    <property type="match status" value="1"/>
</dbReference>
<comment type="cofactor">
    <cofactor evidence="1">
        <name>Zn(2+)</name>
        <dbReference type="ChEBI" id="CHEBI:29105"/>
    </cofactor>
</comment>
<reference evidence="6" key="1">
    <citation type="journal article" date="2016" name="Genome Biol. Evol.">
        <title>Conserved non-coding elements in the most distant genera of cephalochordates: the Goldilocks principle.</title>
        <authorList>
            <person name="Yue J.X."/>
            <person name="Kozmikova I."/>
            <person name="Ono H."/>
            <person name="Nossa C.W."/>
            <person name="Kozmik Z."/>
            <person name="Putnam N.H."/>
            <person name="Yu J.K."/>
            <person name="Holland L.Z."/>
        </authorList>
    </citation>
    <scope>NUCLEOTIDE SEQUENCE</scope>
</reference>
<evidence type="ECO:0000313" key="6">
    <source>
        <dbReference type="RefSeq" id="XP_035677937.1"/>
    </source>
</evidence>
<name>A0A9J7L8C2_BRAFL</name>
<evidence type="ECO:0000259" key="4">
    <source>
        <dbReference type="Pfam" id="PF04389"/>
    </source>
</evidence>
<dbReference type="GeneID" id="118416794"/>
<dbReference type="InterPro" id="IPR045175">
    <property type="entry name" value="M28_fam"/>
</dbReference>
<dbReference type="InterPro" id="IPR007484">
    <property type="entry name" value="Peptidase_M28"/>
</dbReference>
<dbReference type="RefSeq" id="XP_035677937.1">
    <property type="nucleotide sequence ID" value="XM_035822044.1"/>
</dbReference>
<dbReference type="GO" id="GO:0006508">
    <property type="term" value="P:proteolysis"/>
    <property type="evidence" value="ECO:0000318"/>
    <property type="project" value="GO_Central"/>
</dbReference>
<dbReference type="Gene3D" id="3.40.630.10">
    <property type="entry name" value="Zn peptidases"/>
    <property type="match status" value="1"/>
</dbReference>
<evidence type="ECO:0000256" key="2">
    <source>
        <dbReference type="ARBA" id="ARBA00005634"/>
    </source>
</evidence>
<evidence type="ECO:0000256" key="1">
    <source>
        <dbReference type="ARBA" id="ARBA00001947"/>
    </source>
</evidence>
<comment type="similarity">
    <text evidence="2">Belongs to the peptidase M28 family. M28B subfamily.</text>
</comment>
<keyword evidence="3" id="KW-1133">Transmembrane helix</keyword>
<dbReference type="AlphaFoldDB" id="A0A9J7L8C2"/>
<dbReference type="PANTHER" id="PTHR12147">
    <property type="entry name" value="METALLOPEPTIDASE M28 FAMILY MEMBER"/>
    <property type="match status" value="1"/>
</dbReference>
<keyword evidence="5" id="KW-1185">Reference proteome</keyword>
<dbReference type="Proteomes" id="UP000001554">
    <property type="component" value="Chromosome 5"/>
</dbReference>
<keyword evidence="3" id="KW-0812">Transmembrane</keyword>
<accession>A0A9J7L8C2</accession>
<dbReference type="GO" id="GO:0008235">
    <property type="term" value="F:metalloexopeptidase activity"/>
    <property type="evidence" value="ECO:0007669"/>
    <property type="project" value="InterPro"/>
</dbReference>
<dbReference type="OrthoDB" id="2214at2759"/>
<gene>
    <name evidence="6" type="primary">LOC118416794</name>
</gene>
<reference evidence="6" key="3">
    <citation type="submission" date="2025-08" db="UniProtKB">
        <authorList>
            <consortium name="RefSeq"/>
        </authorList>
    </citation>
    <scope>IDENTIFICATION</scope>
</reference>